<name>A0ABS9J578_9FLAO</name>
<dbReference type="PANTHER" id="PTHR30273:SF2">
    <property type="entry name" value="PROTEIN FECR"/>
    <property type="match status" value="1"/>
</dbReference>
<evidence type="ECO:0000256" key="1">
    <source>
        <dbReference type="SAM" id="Phobius"/>
    </source>
</evidence>
<protein>
    <submittedName>
        <fullName evidence="4">DUF4974 domain-containing protein</fullName>
    </submittedName>
</protein>
<keyword evidence="1" id="KW-0812">Transmembrane</keyword>
<dbReference type="InterPro" id="IPR012373">
    <property type="entry name" value="Ferrdict_sens_TM"/>
</dbReference>
<dbReference type="Gene3D" id="2.60.120.1440">
    <property type="match status" value="1"/>
</dbReference>
<evidence type="ECO:0000259" key="2">
    <source>
        <dbReference type="Pfam" id="PF04773"/>
    </source>
</evidence>
<accession>A0ABS9J578</accession>
<dbReference type="InterPro" id="IPR006860">
    <property type="entry name" value="FecR"/>
</dbReference>
<dbReference type="Pfam" id="PF16344">
    <property type="entry name" value="FecR_C"/>
    <property type="match status" value="1"/>
</dbReference>
<evidence type="ECO:0000313" key="5">
    <source>
        <dbReference type="Proteomes" id="UP000829517"/>
    </source>
</evidence>
<keyword evidence="1" id="KW-0472">Membrane</keyword>
<dbReference type="EMBL" id="JAETXX010000008">
    <property type="protein sequence ID" value="MCF8715591.1"/>
    <property type="molecule type" value="Genomic_DNA"/>
</dbReference>
<keyword evidence="1" id="KW-1133">Transmembrane helix</keyword>
<proteinExistence type="predicted"/>
<evidence type="ECO:0000313" key="4">
    <source>
        <dbReference type="EMBL" id="MCF8715591.1"/>
    </source>
</evidence>
<dbReference type="Pfam" id="PF04773">
    <property type="entry name" value="FecR"/>
    <property type="match status" value="1"/>
</dbReference>
<feature type="domain" description="Protein FecR C-terminal" evidence="3">
    <location>
        <begin position="323"/>
        <end position="388"/>
    </location>
</feature>
<dbReference type="Proteomes" id="UP000829517">
    <property type="component" value="Unassembled WGS sequence"/>
</dbReference>
<reference evidence="4 5" key="1">
    <citation type="submission" date="2021-01" db="EMBL/GenBank/DDBJ databases">
        <title>Genome sequencing of Joostella atrarenae M1-2 (= KCTC 23194).</title>
        <authorList>
            <person name="Zakaria M.R."/>
            <person name="Lam M.Q."/>
            <person name="Chong C.S."/>
        </authorList>
    </citation>
    <scope>NUCLEOTIDE SEQUENCE [LARGE SCALE GENOMIC DNA]</scope>
    <source>
        <strain evidence="4 5">M1-2</strain>
    </source>
</reference>
<feature type="domain" description="FecR protein" evidence="2">
    <location>
        <begin position="190"/>
        <end position="278"/>
    </location>
</feature>
<dbReference type="PANTHER" id="PTHR30273">
    <property type="entry name" value="PERIPLASMIC SIGNAL SENSOR AND SIGMA FACTOR ACTIVATOR FECR-RELATED"/>
    <property type="match status" value="1"/>
</dbReference>
<evidence type="ECO:0000259" key="3">
    <source>
        <dbReference type="Pfam" id="PF16344"/>
    </source>
</evidence>
<feature type="transmembrane region" description="Helical" evidence="1">
    <location>
        <begin position="89"/>
        <end position="107"/>
    </location>
</feature>
<keyword evidence="5" id="KW-1185">Reference proteome</keyword>
<dbReference type="InterPro" id="IPR032508">
    <property type="entry name" value="FecR_C"/>
</dbReference>
<gene>
    <name evidence="4" type="ORF">JM658_12215</name>
</gene>
<sequence length="397" mass="45126">MNQHSKHAIEKLILKSIIEDIDSKERALLDEWLEKEDNRKLYDSIVSPERINAKQNFYNSIDKDAAYKRVTSIIASNKTQKRKKYIAGMYKYAAILIIALLVSVYIFKNFKTSDQITEENLVEINAGHPKATLVLSNGKEVDLGAHQNETIFSSGHTQINNTNKTLEYKIEDNNDDLAEVGYNTLYIPIGGIYNVILPDGSKVWLNSNSTLKFPEAFTGDTREVVLEGEAYFEVVKNKGQFIVHTKNQDVTVLGTSFNVSAYKSDNFFSSTLVEGKVRLSSEQTGEVVLTPGKRGYLKFDNDPKVFLSDVDVRNFSAWKDGVFFFDNENLEAILTKIGRWYGFKVSFQQEELKSIPFTGVAKKDTPIKKVLDMIAKTSEVKYQVNKNNDEYEIKILK</sequence>
<organism evidence="4 5">
    <name type="scientific">Joostella atrarenae</name>
    <dbReference type="NCBI Taxonomy" id="679257"/>
    <lineage>
        <taxon>Bacteria</taxon>
        <taxon>Pseudomonadati</taxon>
        <taxon>Bacteroidota</taxon>
        <taxon>Flavobacteriia</taxon>
        <taxon>Flavobacteriales</taxon>
        <taxon>Flavobacteriaceae</taxon>
        <taxon>Joostella</taxon>
    </lineage>
</organism>
<dbReference type="RefSeq" id="WP_236959556.1">
    <property type="nucleotide sequence ID" value="NZ_JAETXX010000008.1"/>
</dbReference>
<comment type="caution">
    <text evidence="4">The sequence shown here is derived from an EMBL/GenBank/DDBJ whole genome shotgun (WGS) entry which is preliminary data.</text>
</comment>
<dbReference type="Gene3D" id="3.55.50.30">
    <property type="match status" value="1"/>
</dbReference>